<accession>A0A097ZPI4</accession>
<feature type="transmembrane region" description="Helical" evidence="1">
    <location>
        <begin position="6"/>
        <end position="23"/>
    </location>
</feature>
<dbReference type="GeneID" id="65073025"/>
<proteinExistence type="predicted"/>
<keyword evidence="1" id="KW-0812">Transmembrane</keyword>
<protein>
    <submittedName>
        <fullName evidence="2">Uncharacterized protein</fullName>
    </submittedName>
</protein>
<name>A0A097ZPI4_9VIRU</name>
<keyword evidence="1" id="KW-1133">Transmembrane helix</keyword>
<dbReference type="KEGG" id="vg:65073025"/>
<keyword evidence="1" id="KW-0472">Membrane</keyword>
<sequence>MLAIDFWLWAGFLLPVLPAVIIFRGL</sequence>
<evidence type="ECO:0000256" key="1">
    <source>
        <dbReference type="SAM" id="Phobius"/>
    </source>
</evidence>
<organism evidence="2 3">
    <name type="scientific">Ralstonia phage RS611</name>
    <dbReference type="NCBI Taxonomy" id="1497850"/>
    <lineage>
        <taxon>Viruses</taxon>
        <taxon>Monodnaviria</taxon>
        <taxon>Loebvirae</taxon>
        <taxon>Hofneiviricota</taxon>
        <taxon>Faserviricetes</taxon>
        <taxon>Tubulavirales</taxon>
        <taxon>Inoviridae</taxon>
        <taxon>Restivirus</taxon>
        <taxon>Restivirus RSS1</taxon>
    </lineage>
</organism>
<evidence type="ECO:0000313" key="2">
    <source>
        <dbReference type="EMBL" id="BAP81898.1"/>
    </source>
</evidence>
<dbReference type="Proteomes" id="UP000030048">
    <property type="component" value="Segment"/>
</dbReference>
<evidence type="ECO:0000313" key="3">
    <source>
        <dbReference type="Proteomes" id="UP000030048"/>
    </source>
</evidence>
<reference evidence="2 3" key="1">
    <citation type="submission" date="2014-04" db="EMBL/GenBank/DDBJ databases">
        <title>Complete genome sequence of a filamentous bacteriophage RS611 that is infectious to phytopathogen Ralstonia solanacearum.</title>
        <authorList>
            <person name="Van T.T.B."/>
            <person name="Yoshida S."/>
            <person name="Miki K."/>
            <person name="Kondo A."/>
            <person name="Kamei K."/>
        </authorList>
    </citation>
    <scope>NUCLEOTIDE SEQUENCE [LARGE SCALE GENOMIC DNA]</scope>
</reference>
<dbReference type="EMBL" id="AB931172">
    <property type="protein sequence ID" value="BAP81898.1"/>
    <property type="molecule type" value="Genomic_DNA"/>
</dbReference>
<dbReference type="RefSeq" id="YP_010083998.1">
    <property type="nucleotide sequence ID" value="NC_055054.1"/>
</dbReference>